<gene>
    <name evidence="2" type="ORF">N8I77_005270</name>
</gene>
<feature type="domain" description="Aminoglycoside phosphotransferase" evidence="1">
    <location>
        <begin position="149"/>
        <end position="297"/>
    </location>
</feature>
<dbReference type="AlphaFoldDB" id="A0AAD9SEK8"/>
<evidence type="ECO:0000313" key="2">
    <source>
        <dbReference type="EMBL" id="KAK2606527.1"/>
    </source>
</evidence>
<evidence type="ECO:0000259" key="1">
    <source>
        <dbReference type="Pfam" id="PF01636"/>
    </source>
</evidence>
<comment type="caution">
    <text evidence="2">The sequence shown here is derived from an EMBL/GenBank/DDBJ whole genome shotgun (WGS) entry which is preliminary data.</text>
</comment>
<dbReference type="InterPro" id="IPR002575">
    <property type="entry name" value="Aminoglycoside_PTrfase"/>
</dbReference>
<name>A0AAD9SEK8_PHOAM</name>
<keyword evidence="3" id="KW-1185">Reference proteome</keyword>
<dbReference type="Proteomes" id="UP001265746">
    <property type="component" value="Unassembled WGS sequence"/>
</dbReference>
<reference evidence="2" key="1">
    <citation type="submission" date="2023-06" db="EMBL/GenBank/DDBJ databases">
        <authorList>
            <person name="Noh H."/>
        </authorList>
    </citation>
    <scope>NUCLEOTIDE SEQUENCE</scope>
    <source>
        <strain evidence="2">DUCC20226</strain>
    </source>
</reference>
<organism evidence="2 3">
    <name type="scientific">Phomopsis amygdali</name>
    <name type="common">Fusicoccum amygdali</name>
    <dbReference type="NCBI Taxonomy" id="1214568"/>
    <lineage>
        <taxon>Eukaryota</taxon>
        <taxon>Fungi</taxon>
        <taxon>Dikarya</taxon>
        <taxon>Ascomycota</taxon>
        <taxon>Pezizomycotina</taxon>
        <taxon>Sordariomycetes</taxon>
        <taxon>Sordariomycetidae</taxon>
        <taxon>Diaporthales</taxon>
        <taxon>Diaporthaceae</taxon>
        <taxon>Diaporthe</taxon>
    </lineage>
</organism>
<dbReference type="SUPFAM" id="SSF56112">
    <property type="entry name" value="Protein kinase-like (PK-like)"/>
    <property type="match status" value="1"/>
</dbReference>
<sequence>MADESLLVQKLLEELSQTQYACSELKKLSGGTANYLYRGTLIEHLDSQVDAPEAVTKTVVIKHSEDHVPGNRDFLLDIKRCVFEESMLHGLLNFPNANTTANTVVRSPRLHLFNRETNTQVLEDCSNTTDLKTLLVSPKVKAILPGTSAESIGRDLGLWLRSFHQWMSEPGQASLRATISQNEEARKLKCKITYDSFLKVLEIYPDLVEGHMETLKAVKDAMTAEFSLNERPLGEDGSWGLIHGDFWTGNVLLPDAPWQEIRNPDQAPNRLFIIDWELAQFGHRAIDVGAMMADLYERKHFKDVDTVIPAMKGFADGYGRISDEMAFRTAIHAGVHLICWHIRGNPNLPLSVPMDKVLSALALGRDFVLKGWEKDRQWFESSVLAPLFTTL</sequence>
<proteinExistence type="predicted"/>
<dbReference type="InterPro" id="IPR011009">
    <property type="entry name" value="Kinase-like_dom_sf"/>
</dbReference>
<dbReference type="EMBL" id="JAUJFL010000003">
    <property type="protein sequence ID" value="KAK2606527.1"/>
    <property type="molecule type" value="Genomic_DNA"/>
</dbReference>
<evidence type="ECO:0000313" key="3">
    <source>
        <dbReference type="Proteomes" id="UP001265746"/>
    </source>
</evidence>
<dbReference type="Pfam" id="PF01636">
    <property type="entry name" value="APH"/>
    <property type="match status" value="1"/>
</dbReference>
<accession>A0AAD9SEK8</accession>
<dbReference type="Gene3D" id="3.90.1200.10">
    <property type="match status" value="1"/>
</dbReference>
<protein>
    <recommendedName>
        <fullName evidence="1">Aminoglycoside phosphotransferase domain-containing protein</fullName>
    </recommendedName>
</protein>
<dbReference type="Gene3D" id="3.30.200.20">
    <property type="entry name" value="Phosphorylase Kinase, domain 1"/>
    <property type="match status" value="1"/>
</dbReference>